<evidence type="ECO:0000313" key="3">
    <source>
        <dbReference type="Proteomes" id="UP001281761"/>
    </source>
</evidence>
<sequence>MRVGCAARYGSSQRTALRHQPFTTGSFEVSHRLGDEPSCVWLDQRESLSNNKARLPVASAAATLRRSAKRLPLSPSARSADASHSLPSRPASAVTHNRNRPDIPLHLNQPVLRYLAHLLSCHSWREDLSAVAHKWR</sequence>
<reference evidence="2 3" key="1">
    <citation type="journal article" date="2022" name="bioRxiv">
        <title>Genomics of Preaxostyla Flagellates Illuminates Evolutionary Transitions and the Path Towards Mitochondrial Loss.</title>
        <authorList>
            <person name="Novak L.V.F."/>
            <person name="Treitli S.C."/>
            <person name="Pyrih J."/>
            <person name="Halakuc P."/>
            <person name="Pipaliya S.V."/>
            <person name="Vacek V."/>
            <person name="Brzon O."/>
            <person name="Soukal P."/>
            <person name="Eme L."/>
            <person name="Dacks J.B."/>
            <person name="Karnkowska A."/>
            <person name="Elias M."/>
            <person name="Hampl V."/>
        </authorList>
    </citation>
    <scope>NUCLEOTIDE SEQUENCE [LARGE SCALE GENOMIC DNA]</scope>
    <source>
        <strain evidence="2">NAU3</strain>
        <tissue evidence="2">Gut</tissue>
    </source>
</reference>
<evidence type="ECO:0000313" key="2">
    <source>
        <dbReference type="EMBL" id="KAK2944786.1"/>
    </source>
</evidence>
<dbReference type="Proteomes" id="UP001281761">
    <property type="component" value="Unassembled WGS sequence"/>
</dbReference>
<organism evidence="2 3">
    <name type="scientific">Blattamonas nauphoetae</name>
    <dbReference type="NCBI Taxonomy" id="2049346"/>
    <lineage>
        <taxon>Eukaryota</taxon>
        <taxon>Metamonada</taxon>
        <taxon>Preaxostyla</taxon>
        <taxon>Oxymonadida</taxon>
        <taxon>Blattamonas</taxon>
    </lineage>
</organism>
<proteinExistence type="predicted"/>
<accession>A0ABQ9X2F0</accession>
<keyword evidence="3" id="KW-1185">Reference proteome</keyword>
<name>A0ABQ9X2F0_9EUKA</name>
<dbReference type="EMBL" id="JARBJD010000285">
    <property type="protein sequence ID" value="KAK2944786.1"/>
    <property type="molecule type" value="Genomic_DNA"/>
</dbReference>
<feature type="region of interest" description="Disordered" evidence="1">
    <location>
        <begin position="68"/>
        <end position="101"/>
    </location>
</feature>
<gene>
    <name evidence="2" type="ORF">BLNAU_20319</name>
</gene>
<protein>
    <submittedName>
        <fullName evidence="2">Uncharacterized protein</fullName>
    </submittedName>
</protein>
<evidence type="ECO:0000256" key="1">
    <source>
        <dbReference type="SAM" id="MobiDB-lite"/>
    </source>
</evidence>
<comment type="caution">
    <text evidence="2">The sequence shown here is derived from an EMBL/GenBank/DDBJ whole genome shotgun (WGS) entry which is preliminary data.</text>
</comment>